<accession>A0AAE0XFJ1</accession>
<evidence type="ECO:0000256" key="1">
    <source>
        <dbReference type="SAM" id="MobiDB-lite"/>
    </source>
</evidence>
<reference evidence="2" key="1">
    <citation type="journal article" date="2023" name="Mol. Phylogenet. Evol.">
        <title>Genome-scale phylogeny and comparative genomics of the fungal order Sordariales.</title>
        <authorList>
            <person name="Hensen N."/>
            <person name="Bonometti L."/>
            <person name="Westerberg I."/>
            <person name="Brannstrom I.O."/>
            <person name="Guillou S."/>
            <person name="Cros-Aarteil S."/>
            <person name="Calhoun S."/>
            <person name="Haridas S."/>
            <person name="Kuo A."/>
            <person name="Mondo S."/>
            <person name="Pangilinan J."/>
            <person name="Riley R."/>
            <person name="LaButti K."/>
            <person name="Andreopoulos B."/>
            <person name="Lipzen A."/>
            <person name="Chen C."/>
            <person name="Yan M."/>
            <person name="Daum C."/>
            <person name="Ng V."/>
            <person name="Clum A."/>
            <person name="Steindorff A."/>
            <person name="Ohm R.A."/>
            <person name="Martin F."/>
            <person name="Silar P."/>
            <person name="Natvig D.O."/>
            <person name="Lalanne C."/>
            <person name="Gautier V."/>
            <person name="Ament-Velasquez S.L."/>
            <person name="Kruys A."/>
            <person name="Hutchinson M.I."/>
            <person name="Powell A.J."/>
            <person name="Barry K."/>
            <person name="Miller A.N."/>
            <person name="Grigoriev I.V."/>
            <person name="Debuchy R."/>
            <person name="Gladieux P."/>
            <person name="Hiltunen Thoren M."/>
            <person name="Johannesson H."/>
        </authorList>
    </citation>
    <scope>NUCLEOTIDE SEQUENCE</scope>
    <source>
        <strain evidence="2">CBS 314.62</strain>
    </source>
</reference>
<keyword evidence="3" id="KW-1185">Reference proteome</keyword>
<dbReference type="Proteomes" id="UP001270362">
    <property type="component" value="Unassembled WGS sequence"/>
</dbReference>
<gene>
    <name evidence="2" type="ORF">B0T22DRAFT_447031</name>
</gene>
<reference evidence="2" key="2">
    <citation type="submission" date="2023-06" db="EMBL/GenBank/DDBJ databases">
        <authorList>
            <consortium name="Lawrence Berkeley National Laboratory"/>
            <person name="Haridas S."/>
            <person name="Hensen N."/>
            <person name="Bonometti L."/>
            <person name="Westerberg I."/>
            <person name="Brannstrom I.O."/>
            <person name="Guillou S."/>
            <person name="Cros-Aarteil S."/>
            <person name="Calhoun S."/>
            <person name="Kuo A."/>
            <person name="Mondo S."/>
            <person name="Pangilinan J."/>
            <person name="Riley R."/>
            <person name="Labutti K."/>
            <person name="Andreopoulos B."/>
            <person name="Lipzen A."/>
            <person name="Chen C."/>
            <person name="Yanf M."/>
            <person name="Daum C."/>
            <person name="Ng V."/>
            <person name="Clum A."/>
            <person name="Steindorff A."/>
            <person name="Ohm R."/>
            <person name="Martin F."/>
            <person name="Silar P."/>
            <person name="Natvig D."/>
            <person name="Lalanne C."/>
            <person name="Gautier V."/>
            <person name="Ament-Velasquez S.L."/>
            <person name="Kruys A."/>
            <person name="Hutchinson M.I."/>
            <person name="Powell A.J."/>
            <person name="Barry K."/>
            <person name="Miller A.N."/>
            <person name="Grigoriev I.V."/>
            <person name="Debuchy R."/>
            <person name="Gladieux P."/>
            <person name="Thoren M.H."/>
            <person name="Johannesson H."/>
        </authorList>
    </citation>
    <scope>NUCLEOTIDE SEQUENCE</scope>
    <source>
        <strain evidence="2">CBS 314.62</strain>
    </source>
</reference>
<name>A0AAE0XFJ1_9PEZI</name>
<feature type="region of interest" description="Disordered" evidence="1">
    <location>
        <begin position="48"/>
        <end position="81"/>
    </location>
</feature>
<sequence>MLIDLIAVAVTIAITIVVGRRPGLDWQAQRNATNKTKQNKTKRSIRLHPCCPAKRPGTLDGGGGGERGVCRRSQKSGPGSLHPSWAMYPVFGVPVRPG</sequence>
<protein>
    <submittedName>
        <fullName evidence="2">Uncharacterized protein</fullName>
    </submittedName>
</protein>
<evidence type="ECO:0000313" key="3">
    <source>
        <dbReference type="Proteomes" id="UP001270362"/>
    </source>
</evidence>
<dbReference type="AlphaFoldDB" id="A0AAE0XFJ1"/>
<evidence type="ECO:0000313" key="2">
    <source>
        <dbReference type="EMBL" id="KAK3692341.1"/>
    </source>
</evidence>
<comment type="caution">
    <text evidence="2">The sequence shown here is derived from an EMBL/GenBank/DDBJ whole genome shotgun (WGS) entry which is preliminary data.</text>
</comment>
<organism evidence="2 3">
    <name type="scientific">Podospora appendiculata</name>
    <dbReference type="NCBI Taxonomy" id="314037"/>
    <lineage>
        <taxon>Eukaryota</taxon>
        <taxon>Fungi</taxon>
        <taxon>Dikarya</taxon>
        <taxon>Ascomycota</taxon>
        <taxon>Pezizomycotina</taxon>
        <taxon>Sordariomycetes</taxon>
        <taxon>Sordariomycetidae</taxon>
        <taxon>Sordariales</taxon>
        <taxon>Podosporaceae</taxon>
        <taxon>Podospora</taxon>
    </lineage>
</organism>
<dbReference type="EMBL" id="JAULSO010000001">
    <property type="protein sequence ID" value="KAK3692341.1"/>
    <property type="molecule type" value="Genomic_DNA"/>
</dbReference>
<proteinExistence type="predicted"/>